<comment type="caution">
    <text evidence="9">The sequence shown here is derived from an EMBL/GenBank/DDBJ whole genome shotgun (WGS) entry which is preliminary data.</text>
</comment>
<evidence type="ECO:0000313" key="9">
    <source>
        <dbReference type="EMBL" id="PLR81628.1"/>
    </source>
</evidence>
<feature type="domain" description="Peptidase M20 dimerisation" evidence="8">
    <location>
        <begin position="186"/>
        <end position="292"/>
    </location>
</feature>
<dbReference type="GO" id="GO:0016787">
    <property type="term" value="F:hydrolase activity"/>
    <property type="evidence" value="ECO:0007669"/>
    <property type="project" value="UniProtKB-KW"/>
</dbReference>
<evidence type="ECO:0000256" key="5">
    <source>
        <dbReference type="ARBA" id="ARBA00022801"/>
    </source>
</evidence>
<dbReference type="Gene3D" id="3.40.630.10">
    <property type="entry name" value="Zn peptidases"/>
    <property type="match status" value="1"/>
</dbReference>
<dbReference type="InterPro" id="IPR011650">
    <property type="entry name" value="Peptidase_M20_dimer"/>
</dbReference>
<dbReference type="CDD" id="cd08659">
    <property type="entry name" value="M20_ArgE_DapE-like"/>
    <property type="match status" value="1"/>
</dbReference>
<evidence type="ECO:0000256" key="2">
    <source>
        <dbReference type="ARBA" id="ARBA00001947"/>
    </source>
</evidence>
<dbReference type="InterPro" id="IPR036264">
    <property type="entry name" value="Bact_exopeptidase_dim_dom"/>
</dbReference>
<dbReference type="EMBL" id="PGVA01000032">
    <property type="protein sequence ID" value="PLR81628.1"/>
    <property type="molecule type" value="Genomic_DNA"/>
</dbReference>
<evidence type="ECO:0000256" key="7">
    <source>
        <dbReference type="ARBA" id="ARBA00023285"/>
    </source>
</evidence>
<keyword evidence="5" id="KW-0378">Hydrolase</keyword>
<dbReference type="GO" id="GO:0046872">
    <property type="term" value="F:metal ion binding"/>
    <property type="evidence" value="ECO:0007669"/>
    <property type="project" value="UniProtKB-KW"/>
</dbReference>
<accession>A0A2N5GJY2</accession>
<sequence length="394" mass="43930">MVDYLKAIELIDEREAINFLRSLININSVTNTGSEKAVSDVIKDRLKRSNLTLFPDPISEKRENLIVSYNHEMKDEDCKTLIFSGHFDTVPPGNVTWNYGIFEGEIKENKLFGRGTTDMKSGVAAMVMAIECIEKAQIKLNGNLRFVGTVGEEVDCFGAKRVIRNGQVEDATAIVIGEPTANKVKIAHKGVLWLKISIFGKTAHGSMPSLGVNAIWGMNHFINELRNYSLKYEHHPILGESTINIGMIQGGVSTNVVPDQCTIYLDIRTVPGQNHEDIERDIKTLVEKTTKQNSMSFQMETINDLACVHTANEDPFIGLAKNTNKSLLNNDQPAGGVNYYTDGSIYNKALPHVPILIYGPGEPEIAHQPDEWVDLQKYIDSIKFYIKLAVDYLA</sequence>
<dbReference type="Gene3D" id="3.30.70.360">
    <property type="match status" value="1"/>
</dbReference>
<reference evidence="9 11" key="1">
    <citation type="submission" date="2017-11" db="EMBL/GenBank/DDBJ databases">
        <title>Comparitive Functional Genomics of Dry Heat Resistant strains isolated from the Viking Spacecraft.</title>
        <authorList>
            <person name="Seuylemezian A."/>
            <person name="Cooper K."/>
            <person name="Vaishampayan P."/>
        </authorList>
    </citation>
    <scope>NUCLEOTIDE SEQUENCE [LARGE SCALE GENOMIC DNA]</scope>
    <source>
        <strain evidence="9 11">M4.6</strain>
    </source>
</reference>
<dbReference type="RefSeq" id="WP_101578057.1">
    <property type="nucleotide sequence ID" value="NZ_PGVA01000032.1"/>
</dbReference>
<dbReference type="NCBIfam" id="NF006365">
    <property type="entry name" value="PRK08588.1"/>
    <property type="match status" value="1"/>
</dbReference>
<keyword evidence="12" id="KW-1185">Reference proteome</keyword>
<dbReference type="InterPro" id="IPR050072">
    <property type="entry name" value="Peptidase_M20A"/>
</dbReference>
<keyword evidence="7" id="KW-0170">Cobalt</keyword>
<dbReference type="SUPFAM" id="SSF55031">
    <property type="entry name" value="Bacterial exopeptidase dimerisation domain"/>
    <property type="match status" value="1"/>
</dbReference>
<dbReference type="InterPro" id="IPR010182">
    <property type="entry name" value="ArgE/DapE"/>
</dbReference>
<comment type="cofactor">
    <cofactor evidence="2">
        <name>Zn(2+)</name>
        <dbReference type="ChEBI" id="CHEBI:29105"/>
    </cofactor>
</comment>
<evidence type="ECO:0000313" key="12">
    <source>
        <dbReference type="Proteomes" id="UP000235114"/>
    </source>
</evidence>
<dbReference type="Proteomes" id="UP000235114">
    <property type="component" value="Unassembled WGS sequence"/>
</dbReference>
<evidence type="ECO:0000256" key="3">
    <source>
        <dbReference type="ARBA" id="ARBA00006247"/>
    </source>
</evidence>
<evidence type="ECO:0000256" key="1">
    <source>
        <dbReference type="ARBA" id="ARBA00001941"/>
    </source>
</evidence>
<protein>
    <submittedName>
        <fullName evidence="9">Succinyl-diaminopimelate desuccinylase</fullName>
    </submittedName>
</protein>
<dbReference type="Proteomes" id="UP000234951">
    <property type="component" value="Unassembled WGS sequence"/>
</dbReference>
<dbReference type="EMBL" id="PGVD01000076">
    <property type="protein sequence ID" value="PLR89909.1"/>
    <property type="molecule type" value="Genomic_DNA"/>
</dbReference>
<evidence type="ECO:0000259" key="8">
    <source>
        <dbReference type="Pfam" id="PF07687"/>
    </source>
</evidence>
<dbReference type="Pfam" id="PF01546">
    <property type="entry name" value="Peptidase_M20"/>
    <property type="match status" value="1"/>
</dbReference>
<gene>
    <name evidence="9" type="ORF">CU635_14300</name>
    <name evidence="10" type="ORF">CVD25_20835</name>
</gene>
<dbReference type="PANTHER" id="PTHR43808">
    <property type="entry name" value="ACETYLORNITHINE DEACETYLASE"/>
    <property type="match status" value="1"/>
</dbReference>
<organism evidence="9 11">
    <name type="scientific">Bacillus canaveralius</name>
    <dbReference type="NCBI Taxonomy" id="1403243"/>
    <lineage>
        <taxon>Bacteria</taxon>
        <taxon>Bacillati</taxon>
        <taxon>Bacillota</taxon>
        <taxon>Bacilli</taxon>
        <taxon>Bacillales</taxon>
        <taxon>Bacillaceae</taxon>
        <taxon>Bacillus</taxon>
    </lineage>
</organism>
<dbReference type="OrthoDB" id="9792335at2"/>
<evidence type="ECO:0000256" key="4">
    <source>
        <dbReference type="ARBA" id="ARBA00022723"/>
    </source>
</evidence>
<comment type="similarity">
    <text evidence="3">Belongs to the peptidase M20A family.</text>
</comment>
<reference evidence="10 12" key="2">
    <citation type="submission" date="2017-12" db="EMBL/GenBank/DDBJ databases">
        <title>Comparative Functional Genomics of Dry Heat Resistant strains isolated from the Viking Spacecraft.</title>
        <authorList>
            <person name="Seuylemezian A."/>
            <person name="Cooper K."/>
            <person name="Vaishampayan P."/>
        </authorList>
    </citation>
    <scope>NUCLEOTIDE SEQUENCE [LARGE SCALE GENOMIC DNA]</scope>
    <source>
        <strain evidence="10 12">ATCC 29669</strain>
    </source>
</reference>
<evidence type="ECO:0000313" key="10">
    <source>
        <dbReference type="EMBL" id="PLR89909.1"/>
    </source>
</evidence>
<comment type="cofactor">
    <cofactor evidence="1">
        <name>Co(2+)</name>
        <dbReference type="ChEBI" id="CHEBI:48828"/>
    </cofactor>
</comment>
<proteinExistence type="inferred from homology"/>
<dbReference type="NCBIfam" id="TIGR01910">
    <property type="entry name" value="DapE-ArgE"/>
    <property type="match status" value="1"/>
</dbReference>
<name>A0A2N5GJY2_9BACI</name>
<keyword evidence="4" id="KW-0479">Metal-binding</keyword>
<evidence type="ECO:0000256" key="6">
    <source>
        <dbReference type="ARBA" id="ARBA00022833"/>
    </source>
</evidence>
<evidence type="ECO:0000313" key="11">
    <source>
        <dbReference type="Proteomes" id="UP000234951"/>
    </source>
</evidence>
<dbReference type="SUPFAM" id="SSF53187">
    <property type="entry name" value="Zn-dependent exopeptidases"/>
    <property type="match status" value="1"/>
</dbReference>
<dbReference type="Pfam" id="PF07687">
    <property type="entry name" value="M20_dimer"/>
    <property type="match status" value="1"/>
</dbReference>
<keyword evidence="6" id="KW-0862">Zinc</keyword>
<dbReference type="InterPro" id="IPR002933">
    <property type="entry name" value="Peptidase_M20"/>
</dbReference>
<dbReference type="AlphaFoldDB" id="A0A2N5GJY2"/>